<evidence type="ECO:0000313" key="3">
    <source>
        <dbReference type="Proteomes" id="UP000268623"/>
    </source>
</evidence>
<reference evidence="2 3" key="1">
    <citation type="submission" date="2018-08" db="EMBL/GenBank/DDBJ databases">
        <title>Genome sequence of Methylocystis hirsuta CSC1, a methanotroph able to accumulate PHAs.</title>
        <authorList>
            <person name="Bordel S."/>
            <person name="Rodriguez E."/>
            <person name="Gancedo J."/>
            <person name="Munoz R."/>
        </authorList>
    </citation>
    <scope>NUCLEOTIDE SEQUENCE [LARGE SCALE GENOMIC DNA]</scope>
    <source>
        <strain evidence="2 3">CSC1</strain>
    </source>
</reference>
<dbReference type="InterPro" id="IPR010982">
    <property type="entry name" value="Lambda_DNA-bd_dom_sf"/>
</dbReference>
<accession>A0A3M9XSI0</accession>
<dbReference type="PANTHER" id="PTHR40275:SF1">
    <property type="entry name" value="SSL7038 PROTEIN"/>
    <property type="match status" value="1"/>
</dbReference>
<dbReference type="NCBIfam" id="TIGR02684">
    <property type="entry name" value="dnstrm_HI1420"/>
    <property type="match status" value="1"/>
</dbReference>
<organism evidence="2 3">
    <name type="scientific">Methylocystis hirsuta</name>
    <dbReference type="NCBI Taxonomy" id="369798"/>
    <lineage>
        <taxon>Bacteria</taxon>
        <taxon>Pseudomonadati</taxon>
        <taxon>Pseudomonadota</taxon>
        <taxon>Alphaproteobacteria</taxon>
        <taxon>Hyphomicrobiales</taxon>
        <taxon>Methylocystaceae</taxon>
        <taxon>Methylocystis</taxon>
    </lineage>
</organism>
<dbReference type="Proteomes" id="UP000268623">
    <property type="component" value="Unassembled WGS sequence"/>
</dbReference>
<dbReference type="OrthoDB" id="9798416at2"/>
<keyword evidence="3" id="KW-1185">Reference proteome</keyword>
<feature type="compositionally biased region" description="Basic residues" evidence="1">
    <location>
        <begin position="106"/>
        <end position="119"/>
    </location>
</feature>
<dbReference type="AlphaFoldDB" id="A0A3M9XSI0"/>
<comment type="caution">
    <text evidence="2">The sequence shown here is derived from an EMBL/GenBank/DDBJ whole genome shotgun (WGS) entry which is preliminary data.</text>
</comment>
<evidence type="ECO:0000256" key="1">
    <source>
        <dbReference type="SAM" id="MobiDB-lite"/>
    </source>
</evidence>
<proteinExistence type="predicted"/>
<sequence length="126" mass="13349">MTTQYATFSAADYLDDEEVIAEYLSAAAEDENPDVLLSALAEVAKARGMSQVAAASGLGRESLYKALAPGAKPRYSTISAVMRALNVKFAVAPVIAVSHKVATKPKTGRFSKPATRRKTAVQEKCA</sequence>
<feature type="region of interest" description="Disordered" evidence="1">
    <location>
        <begin position="106"/>
        <end position="126"/>
    </location>
</feature>
<gene>
    <name evidence="2" type="ORF">D1O30_14285</name>
</gene>
<dbReference type="Pfam" id="PF21716">
    <property type="entry name" value="dnstrm_HI1420"/>
    <property type="match status" value="1"/>
</dbReference>
<dbReference type="GO" id="GO:0003677">
    <property type="term" value="F:DNA binding"/>
    <property type="evidence" value="ECO:0007669"/>
    <property type="project" value="InterPro"/>
</dbReference>
<dbReference type="PANTHER" id="PTHR40275">
    <property type="entry name" value="SSL7038 PROTEIN"/>
    <property type="match status" value="1"/>
</dbReference>
<dbReference type="InterPro" id="IPR014057">
    <property type="entry name" value="HI1420"/>
</dbReference>
<name>A0A3M9XSI0_9HYPH</name>
<evidence type="ECO:0000313" key="2">
    <source>
        <dbReference type="EMBL" id="RNJ50576.1"/>
    </source>
</evidence>
<dbReference type="SUPFAM" id="SSF47413">
    <property type="entry name" value="lambda repressor-like DNA-binding domains"/>
    <property type="match status" value="1"/>
</dbReference>
<dbReference type="RefSeq" id="WP_123176495.1">
    <property type="nucleotide sequence ID" value="NZ_QWDD01000001.1"/>
</dbReference>
<dbReference type="EMBL" id="QWDD01000001">
    <property type="protein sequence ID" value="RNJ50576.1"/>
    <property type="molecule type" value="Genomic_DNA"/>
</dbReference>
<protein>
    <submittedName>
        <fullName evidence="2">Putative addiction module antidote protein</fullName>
    </submittedName>
</protein>